<dbReference type="EMBL" id="VZCC01000006">
    <property type="protein sequence ID" value="MQN82627.1"/>
    <property type="molecule type" value="Genomic_DNA"/>
</dbReference>
<dbReference type="EMBL" id="QRNN01000073">
    <property type="protein sequence ID" value="RHK46408.1"/>
    <property type="molecule type" value="Genomic_DNA"/>
</dbReference>
<dbReference type="AlphaFoldDB" id="A0AA90UX68"/>
<feature type="transmembrane region" description="Helical" evidence="1">
    <location>
        <begin position="60"/>
        <end position="82"/>
    </location>
</feature>
<reference evidence="3 4" key="1">
    <citation type="submission" date="2018-08" db="EMBL/GenBank/DDBJ databases">
        <title>A genome reference for cultivated species of the human gut microbiota.</title>
        <authorList>
            <person name="Zou Y."/>
            <person name="Xue W."/>
            <person name="Luo G."/>
        </authorList>
    </citation>
    <scope>NUCLEOTIDE SEQUENCE [LARGE SCALE GENOMIC DNA]</scope>
    <source>
        <strain evidence="3 4">AF43-2</strain>
    </source>
</reference>
<evidence type="ECO:0000313" key="2">
    <source>
        <dbReference type="EMBL" id="MQN82627.1"/>
    </source>
</evidence>
<organism evidence="2 5">
    <name type="scientific">Segatella copri</name>
    <dbReference type="NCBI Taxonomy" id="165179"/>
    <lineage>
        <taxon>Bacteria</taxon>
        <taxon>Pseudomonadati</taxon>
        <taxon>Bacteroidota</taxon>
        <taxon>Bacteroidia</taxon>
        <taxon>Bacteroidales</taxon>
        <taxon>Prevotellaceae</taxon>
        <taxon>Segatella</taxon>
    </lineage>
</organism>
<comment type="caution">
    <text evidence="2">The sequence shown here is derived from an EMBL/GenBank/DDBJ whole genome shotgun (WGS) entry which is preliminary data.</text>
</comment>
<protein>
    <submittedName>
        <fullName evidence="2">Uncharacterized protein</fullName>
    </submittedName>
</protein>
<evidence type="ECO:0000313" key="3">
    <source>
        <dbReference type="EMBL" id="RHK46408.1"/>
    </source>
</evidence>
<dbReference type="Proteomes" id="UP000284562">
    <property type="component" value="Unassembled WGS sequence"/>
</dbReference>
<evidence type="ECO:0000313" key="4">
    <source>
        <dbReference type="Proteomes" id="UP000284562"/>
    </source>
</evidence>
<feature type="transmembrane region" description="Helical" evidence="1">
    <location>
        <begin position="14"/>
        <end position="34"/>
    </location>
</feature>
<evidence type="ECO:0000313" key="5">
    <source>
        <dbReference type="Proteomes" id="UP000421408"/>
    </source>
</evidence>
<sequence>MENIIETFMKEEQAIFIVALCLLLFAIVMGYAMVQDYRIYLDENYKARYSFCDFIKRGRYYIYLFLGQTFVIILGFTVYLMAMRENM</sequence>
<keyword evidence="1" id="KW-0812">Transmembrane</keyword>
<dbReference type="Proteomes" id="UP000421408">
    <property type="component" value="Unassembled WGS sequence"/>
</dbReference>
<keyword evidence="1" id="KW-0472">Membrane</keyword>
<accession>A0AA90UX68</accession>
<proteinExistence type="predicted"/>
<name>A0AA90UX68_9BACT</name>
<keyword evidence="1" id="KW-1133">Transmembrane helix</keyword>
<gene>
    <name evidence="3" type="ORF">DW064_13325</name>
    <name evidence="2" type="ORF">F7D74_01170</name>
</gene>
<evidence type="ECO:0000256" key="1">
    <source>
        <dbReference type="SAM" id="Phobius"/>
    </source>
</evidence>
<reference evidence="2" key="3">
    <citation type="submission" date="2022-12" db="EMBL/GenBank/DDBJ databases">
        <title>Distinct polysaccharide growth profiles of human intestinal Prevotella copri isolates.</title>
        <authorList>
            <person name="Fehlner-Peach H."/>
            <person name="Magnabosco C."/>
            <person name="Raghavan V."/>
            <person name="Scher J.U."/>
            <person name="Tett A."/>
            <person name="Cox L.M."/>
            <person name="Gottsegen C."/>
            <person name="Watters A."/>
            <person name="Wiltshire- Gordon J.D."/>
            <person name="Segata N."/>
            <person name="Bonneau R."/>
            <person name="Littman D.R."/>
        </authorList>
    </citation>
    <scope>NUCLEOTIDE SEQUENCE</scope>
    <source>
        <strain evidence="2">IAA108</strain>
    </source>
</reference>
<reference evidence="5" key="2">
    <citation type="submission" date="2019-09" db="EMBL/GenBank/DDBJ databases">
        <title>Distinct polysaccharide growth profiles of human intestinal Prevotella copri isolates.</title>
        <authorList>
            <person name="Fehlner-Peach H."/>
            <person name="Magnabosco C."/>
            <person name="Raghavan V."/>
            <person name="Scher J.U."/>
            <person name="Tett A."/>
            <person name="Cox L.M."/>
            <person name="Gottsegen C."/>
            <person name="Watters A."/>
            <person name="Wiltshire- Gordon J.D."/>
            <person name="Segata N."/>
            <person name="Bonneau R."/>
            <person name="Littman D.R."/>
        </authorList>
    </citation>
    <scope>NUCLEOTIDE SEQUENCE [LARGE SCALE GENOMIC DNA]</scope>
    <source>
        <strain evidence="5">iAA108</strain>
    </source>
</reference>